<evidence type="ECO:0000256" key="4">
    <source>
        <dbReference type="ARBA" id="ARBA00022630"/>
    </source>
</evidence>
<dbReference type="FunCoup" id="A0A395JIA9">
    <property type="interactions" value="88"/>
</dbReference>
<dbReference type="Pfam" id="PF02424">
    <property type="entry name" value="ApbE"/>
    <property type="match status" value="1"/>
</dbReference>
<keyword evidence="4 11" id="KW-0285">Flavoprotein</keyword>
<gene>
    <name evidence="14" type="ORF">DFR28_10865</name>
</gene>
<dbReference type="EC" id="2.7.1.180" evidence="2 11"/>
<dbReference type="SUPFAM" id="SSF143631">
    <property type="entry name" value="ApbE-like"/>
    <property type="match status" value="1"/>
</dbReference>
<evidence type="ECO:0000256" key="6">
    <source>
        <dbReference type="ARBA" id="ARBA00022723"/>
    </source>
</evidence>
<evidence type="ECO:0000256" key="13">
    <source>
        <dbReference type="RuleBase" id="RU363002"/>
    </source>
</evidence>
<evidence type="ECO:0000313" key="14">
    <source>
        <dbReference type="EMBL" id="RBP48336.1"/>
    </source>
</evidence>
<evidence type="ECO:0000256" key="11">
    <source>
        <dbReference type="PIRNR" id="PIRNR006268"/>
    </source>
</evidence>
<comment type="function">
    <text evidence="13">Flavin transferase that catalyzes the transfer of the FMN moiety of FAD and its covalent binding to the hydroxyl group of a threonine residue in a target flavoprotein.</text>
</comment>
<feature type="binding site" evidence="12">
    <location>
        <position position="187"/>
    </location>
    <ligand>
        <name>Mg(2+)</name>
        <dbReference type="ChEBI" id="CHEBI:18420"/>
    </ligand>
</feature>
<evidence type="ECO:0000256" key="9">
    <source>
        <dbReference type="ARBA" id="ARBA00031306"/>
    </source>
</evidence>
<sequence>MSNRHTRLFKNSERCSLFLIVMLGLVLLGGCQPTATEVREWVFSGPIMGTQYRVVVIAPESLDASATEQVIMTAMESVNQAMSTYISGSELSQFNRQVADQPTSLSADLNSVVAEALEIAALTDGAFDPTIGPAVNLWGFGPQGRITRKPNESELDSLRQSIGYQKLSLNDSVLSKKVDGVTLDLSAIAKGFAVDKVAQSLAGKGLNRFLVDIGGELRASGAALSGDSWRIAIEKPQILGGVQQVIELRDQAIATSGDYRNFIQIDGQPFSHTISPETLKPVFHRLASVSVITQRASTGDALATALMSMGEERAMAFIEDHGLAAYLLIRKENSEELETYISDEFNTNLQ</sequence>
<dbReference type="PANTHER" id="PTHR30040:SF2">
    <property type="entry name" value="FAD:PROTEIN FMN TRANSFERASE"/>
    <property type="match status" value="1"/>
</dbReference>
<keyword evidence="13 14" id="KW-0449">Lipoprotein</keyword>
<keyword evidence="5 11" id="KW-0808">Transferase</keyword>
<dbReference type="Proteomes" id="UP000253083">
    <property type="component" value="Unassembled WGS sequence"/>
</dbReference>
<comment type="subcellular location">
    <subcellularLocation>
        <location evidence="13">Cell inner membrane</location>
        <topology evidence="13">Lipid-anchor</topology>
        <orientation evidence="13">Periplasmic side</orientation>
    </subcellularLocation>
</comment>
<organism evidence="14 15">
    <name type="scientific">Arenicella xantha</name>
    <dbReference type="NCBI Taxonomy" id="644221"/>
    <lineage>
        <taxon>Bacteria</taxon>
        <taxon>Pseudomonadati</taxon>
        <taxon>Pseudomonadota</taxon>
        <taxon>Gammaproteobacteria</taxon>
        <taxon>Arenicellales</taxon>
        <taxon>Arenicellaceae</taxon>
        <taxon>Arenicella</taxon>
    </lineage>
</organism>
<accession>A0A395JIA9</accession>
<keyword evidence="13" id="KW-1003">Cell membrane</keyword>
<keyword evidence="15" id="KW-1185">Reference proteome</keyword>
<evidence type="ECO:0000256" key="7">
    <source>
        <dbReference type="ARBA" id="ARBA00022827"/>
    </source>
</evidence>
<reference evidence="14 15" key="1">
    <citation type="submission" date="2018-06" db="EMBL/GenBank/DDBJ databases">
        <title>Genomic Encyclopedia of Type Strains, Phase IV (KMG-IV): sequencing the most valuable type-strain genomes for metagenomic binning, comparative biology and taxonomic classification.</title>
        <authorList>
            <person name="Goeker M."/>
        </authorList>
    </citation>
    <scope>NUCLEOTIDE SEQUENCE [LARGE SCALE GENOMIC DNA]</scope>
    <source>
        <strain evidence="14 15">DSM 24032</strain>
    </source>
</reference>
<dbReference type="Gene3D" id="3.10.520.10">
    <property type="entry name" value="ApbE-like domains"/>
    <property type="match status" value="1"/>
</dbReference>
<proteinExistence type="inferred from homology"/>
<comment type="catalytic activity">
    <reaction evidence="10 11 13">
        <text>L-threonyl-[protein] + FAD = FMN-L-threonyl-[protein] + AMP + H(+)</text>
        <dbReference type="Rhea" id="RHEA:36847"/>
        <dbReference type="Rhea" id="RHEA-COMP:11060"/>
        <dbReference type="Rhea" id="RHEA-COMP:11061"/>
        <dbReference type="ChEBI" id="CHEBI:15378"/>
        <dbReference type="ChEBI" id="CHEBI:30013"/>
        <dbReference type="ChEBI" id="CHEBI:57692"/>
        <dbReference type="ChEBI" id="CHEBI:74257"/>
        <dbReference type="ChEBI" id="CHEBI:456215"/>
        <dbReference type="EC" id="2.7.1.180"/>
    </reaction>
</comment>
<feature type="binding site" evidence="12">
    <location>
        <position position="304"/>
    </location>
    <ligand>
        <name>Mg(2+)</name>
        <dbReference type="ChEBI" id="CHEBI:18420"/>
    </ligand>
</feature>
<dbReference type="InParanoid" id="A0A395JIA9"/>
<dbReference type="AlphaFoldDB" id="A0A395JIA9"/>
<dbReference type="PROSITE" id="PS51257">
    <property type="entry name" value="PROKAR_LIPOPROTEIN"/>
    <property type="match status" value="1"/>
</dbReference>
<dbReference type="OrthoDB" id="9778595at2"/>
<dbReference type="RefSeq" id="WP_113955811.1">
    <property type="nucleotide sequence ID" value="NZ_QNRT01000008.1"/>
</dbReference>
<name>A0A395JIA9_9GAMM</name>
<keyword evidence="13" id="KW-0472">Membrane</keyword>
<dbReference type="GO" id="GO:0016740">
    <property type="term" value="F:transferase activity"/>
    <property type="evidence" value="ECO:0007669"/>
    <property type="project" value="UniProtKB-UniRule"/>
</dbReference>
<evidence type="ECO:0000256" key="12">
    <source>
        <dbReference type="PIRSR" id="PIRSR006268-2"/>
    </source>
</evidence>
<evidence type="ECO:0000256" key="3">
    <source>
        <dbReference type="ARBA" id="ARBA00016337"/>
    </source>
</evidence>
<evidence type="ECO:0000256" key="5">
    <source>
        <dbReference type="ARBA" id="ARBA00022679"/>
    </source>
</evidence>
<evidence type="ECO:0000256" key="10">
    <source>
        <dbReference type="ARBA" id="ARBA00048540"/>
    </source>
</evidence>
<comment type="cofactor">
    <cofactor evidence="12">
        <name>Mg(2+)</name>
        <dbReference type="ChEBI" id="CHEBI:18420"/>
    </cofactor>
    <cofactor evidence="12">
        <name>Mn(2+)</name>
        <dbReference type="ChEBI" id="CHEBI:29035"/>
    </cofactor>
    <text evidence="12">Magnesium. Can also use manganese.</text>
</comment>
<keyword evidence="13" id="KW-0997">Cell inner membrane</keyword>
<dbReference type="GO" id="GO:0046872">
    <property type="term" value="F:metal ion binding"/>
    <property type="evidence" value="ECO:0007669"/>
    <property type="project" value="UniProtKB-UniRule"/>
</dbReference>
<dbReference type="GO" id="GO:0005886">
    <property type="term" value="C:plasma membrane"/>
    <property type="evidence" value="ECO:0007669"/>
    <property type="project" value="UniProtKB-SubCell"/>
</dbReference>
<dbReference type="InterPro" id="IPR024932">
    <property type="entry name" value="ApbE"/>
</dbReference>
<comment type="caution">
    <text evidence="14">The sequence shown here is derived from an EMBL/GenBank/DDBJ whole genome shotgun (WGS) entry which is preliminary data.</text>
</comment>
<dbReference type="EMBL" id="QNRT01000008">
    <property type="protein sequence ID" value="RBP48336.1"/>
    <property type="molecule type" value="Genomic_DNA"/>
</dbReference>
<feature type="binding site" evidence="12">
    <location>
        <position position="300"/>
    </location>
    <ligand>
        <name>Mg(2+)</name>
        <dbReference type="ChEBI" id="CHEBI:18420"/>
    </ligand>
</feature>
<evidence type="ECO:0000256" key="1">
    <source>
        <dbReference type="ARBA" id="ARBA00008282"/>
    </source>
</evidence>
<dbReference type="PANTHER" id="PTHR30040">
    <property type="entry name" value="THIAMINE BIOSYNTHESIS LIPOPROTEIN APBE"/>
    <property type="match status" value="1"/>
</dbReference>
<evidence type="ECO:0000256" key="2">
    <source>
        <dbReference type="ARBA" id="ARBA00011955"/>
    </source>
</evidence>
<keyword evidence="8 11" id="KW-0460">Magnesium</keyword>
<dbReference type="PIRSF" id="PIRSF006268">
    <property type="entry name" value="ApbE"/>
    <property type="match status" value="1"/>
</dbReference>
<evidence type="ECO:0000313" key="15">
    <source>
        <dbReference type="Proteomes" id="UP000253083"/>
    </source>
</evidence>
<keyword evidence="6 11" id="KW-0479">Metal-binding</keyword>
<evidence type="ECO:0000256" key="8">
    <source>
        <dbReference type="ARBA" id="ARBA00022842"/>
    </source>
</evidence>
<protein>
    <recommendedName>
        <fullName evidence="3 11">FAD:protein FMN transferase</fullName>
        <ecNumber evidence="2 11">2.7.1.180</ecNumber>
    </recommendedName>
    <alternativeName>
        <fullName evidence="9 11">Flavin transferase</fullName>
    </alternativeName>
</protein>
<dbReference type="InterPro" id="IPR003374">
    <property type="entry name" value="ApbE-like_sf"/>
</dbReference>
<comment type="similarity">
    <text evidence="1 11 13">Belongs to the ApbE family.</text>
</comment>
<keyword evidence="7 11" id="KW-0274">FAD</keyword>